<evidence type="ECO:0000256" key="1">
    <source>
        <dbReference type="ARBA" id="ARBA00006484"/>
    </source>
</evidence>
<dbReference type="Proteomes" id="UP000308199">
    <property type="component" value="Unassembled WGS sequence"/>
</dbReference>
<protein>
    <recommendedName>
        <fullName evidence="7">Ketoreductase (KR) domain-containing protein</fullName>
    </recommendedName>
</protein>
<dbReference type="InterPro" id="IPR020904">
    <property type="entry name" value="Sc_DH/Rdtase_CS"/>
</dbReference>
<dbReference type="PANTHER" id="PTHR43618:SF18">
    <property type="entry name" value="SHORT CHAIN DEHYDROGENASE_REDUCTASE FAMILY (AFU_ORTHOLOGUE AFUA_5G12480)"/>
    <property type="match status" value="1"/>
</dbReference>
<dbReference type="InterPro" id="IPR002347">
    <property type="entry name" value="SDR_fam"/>
</dbReference>
<keyword evidence="2" id="KW-0521">NADP</keyword>
<dbReference type="PRINTS" id="PR00081">
    <property type="entry name" value="GDHRDH"/>
</dbReference>
<dbReference type="PROSITE" id="PS00061">
    <property type="entry name" value="ADH_SHORT"/>
    <property type="match status" value="1"/>
</dbReference>
<dbReference type="PRINTS" id="PR00080">
    <property type="entry name" value="SDRFAMILY"/>
</dbReference>
<dbReference type="GO" id="GO:0016491">
    <property type="term" value="F:oxidoreductase activity"/>
    <property type="evidence" value="ECO:0007669"/>
    <property type="project" value="UniProtKB-KW"/>
</dbReference>
<organism evidence="5 6">
    <name type="scientific">Phellinidium pouzarii</name>
    <dbReference type="NCBI Taxonomy" id="167371"/>
    <lineage>
        <taxon>Eukaryota</taxon>
        <taxon>Fungi</taxon>
        <taxon>Dikarya</taxon>
        <taxon>Basidiomycota</taxon>
        <taxon>Agaricomycotina</taxon>
        <taxon>Agaricomycetes</taxon>
        <taxon>Hymenochaetales</taxon>
        <taxon>Hymenochaetaceae</taxon>
        <taxon>Phellinidium</taxon>
    </lineage>
</organism>
<gene>
    <name evidence="5" type="ORF">EW145_g4838</name>
</gene>
<dbReference type="EMBL" id="SGPK01000266">
    <property type="protein sequence ID" value="THH05381.1"/>
    <property type="molecule type" value="Genomic_DNA"/>
</dbReference>
<proteinExistence type="inferred from homology"/>
<evidence type="ECO:0000313" key="5">
    <source>
        <dbReference type="EMBL" id="THH05381.1"/>
    </source>
</evidence>
<comment type="similarity">
    <text evidence="1 4">Belongs to the short-chain dehydrogenases/reductases (SDR) family.</text>
</comment>
<dbReference type="SUPFAM" id="SSF51735">
    <property type="entry name" value="NAD(P)-binding Rossmann-fold domains"/>
    <property type="match status" value="1"/>
</dbReference>
<evidence type="ECO:0000256" key="3">
    <source>
        <dbReference type="ARBA" id="ARBA00023002"/>
    </source>
</evidence>
<dbReference type="PANTHER" id="PTHR43618">
    <property type="entry name" value="7-ALPHA-HYDROXYSTEROID DEHYDROGENASE"/>
    <property type="match status" value="1"/>
</dbReference>
<evidence type="ECO:0008006" key="7">
    <source>
        <dbReference type="Google" id="ProtNLM"/>
    </source>
</evidence>
<reference evidence="5 6" key="1">
    <citation type="submission" date="2019-02" db="EMBL/GenBank/DDBJ databases">
        <title>Genome sequencing of the rare red list fungi Phellinidium pouzarii.</title>
        <authorList>
            <person name="Buettner E."/>
            <person name="Kellner H."/>
        </authorList>
    </citation>
    <scope>NUCLEOTIDE SEQUENCE [LARGE SCALE GENOMIC DNA]</scope>
    <source>
        <strain evidence="5 6">DSM 108285</strain>
    </source>
</reference>
<evidence type="ECO:0000313" key="6">
    <source>
        <dbReference type="Proteomes" id="UP000308199"/>
    </source>
</evidence>
<dbReference type="InterPro" id="IPR036291">
    <property type="entry name" value="NAD(P)-bd_dom_sf"/>
</dbReference>
<accession>A0A4S4L3H5</accession>
<dbReference type="InterPro" id="IPR052178">
    <property type="entry name" value="Sec_Metab_Biosynth_SDR"/>
</dbReference>
<evidence type="ECO:0000256" key="2">
    <source>
        <dbReference type="ARBA" id="ARBA00022857"/>
    </source>
</evidence>
<sequence length="214" mass="23089">MSFQINSLFSVEGKVAVITGGGTGLGLMMATALENNGATVYILGRRLELLEKAAKENAKHGELIPLQCDVTSRENLLSVVETIKKQQGSINILVNNSGVMYNLAQPPAPTDDIKTLQEKLWNAGTPEELSRTFDVNVTAVYYTIVAFLELLNAGNKRASSTGEQTSQIITIGSIAGFRRDHLVSSLSYSASKAAVMHMGNVLANILKDWKFAVT</sequence>
<keyword evidence="6" id="KW-1185">Reference proteome</keyword>
<name>A0A4S4L3H5_9AGAM</name>
<comment type="caution">
    <text evidence="5">The sequence shown here is derived from an EMBL/GenBank/DDBJ whole genome shotgun (WGS) entry which is preliminary data.</text>
</comment>
<dbReference type="AlphaFoldDB" id="A0A4S4L3H5"/>
<dbReference type="OrthoDB" id="2962696at2759"/>
<dbReference type="Pfam" id="PF00106">
    <property type="entry name" value="adh_short"/>
    <property type="match status" value="1"/>
</dbReference>
<dbReference type="Gene3D" id="3.40.50.720">
    <property type="entry name" value="NAD(P)-binding Rossmann-like Domain"/>
    <property type="match status" value="1"/>
</dbReference>
<keyword evidence="3" id="KW-0560">Oxidoreductase</keyword>
<evidence type="ECO:0000256" key="4">
    <source>
        <dbReference type="RuleBase" id="RU000363"/>
    </source>
</evidence>